<accession>A0A0U5JE78</accession>
<geneLocation type="plasmid" evidence="3">
    <name>pPNK</name>
</geneLocation>
<keyword evidence="1" id="KW-0732">Signal</keyword>
<dbReference type="KEGG" id="pnl:PNK_p0132"/>
<feature type="chain" id="PRO_5006860421" evidence="1">
    <location>
        <begin position="22"/>
        <end position="47"/>
    </location>
</feature>
<dbReference type="AlphaFoldDB" id="A0A0U5JE78"/>
<dbReference type="EMBL" id="LN879503">
    <property type="protein sequence ID" value="CUI18184.1"/>
    <property type="molecule type" value="Genomic_DNA"/>
</dbReference>
<sequence>MKSIGQFILAACFLTVTSSFTSQTPSTTQGNVFHSFMSGKIQCQSQV</sequence>
<evidence type="ECO:0000313" key="3">
    <source>
        <dbReference type="Proteomes" id="UP000069902"/>
    </source>
</evidence>
<organism evidence="2 3">
    <name type="scientific">Candidatus Protochlamydia naegleriophila</name>
    <dbReference type="NCBI Taxonomy" id="389348"/>
    <lineage>
        <taxon>Bacteria</taxon>
        <taxon>Pseudomonadati</taxon>
        <taxon>Chlamydiota</taxon>
        <taxon>Chlamydiia</taxon>
        <taxon>Parachlamydiales</taxon>
        <taxon>Parachlamydiaceae</taxon>
        <taxon>Candidatus Protochlamydia</taxon>
    </lineage>
</organism>
<name>A0A0U5JE78_9BACT</name>
<evidence type="ECO:0000256" key="1">
    <source>
        <dbReference type="SAM" id="SignalP"/>
    </source>
</evidence>
<dbReference type="InParanoid" id="A0A0U5JE78"/>
<evidence type="ECO:0000313" key="2">
    <source>
        <dbReference type="EMBL" id="CUI18184.1"/>
    </source>
</evidence>
<protein>
    <submittedName>
        <fullName evidence="2">Putative secreted protein</fullName>
    </submittedName>
</protein>
<reference evidence="3" key="1">
    <citation type="submission" date="2015-09" db="EMBL/GenBank/DDBJ databases">
        <authorList>
            <person name="Bertelli C."/>
        </authorList>
    </citation>
    <scope>NUCLEOTIDE SEQUENCE [LARGE SCALE GENOMIC DNA]</scope>
    <source>
        <strain evidence="3">KNic</strain>
        <plasmid evidence="3">pPNK</plasmid>
    </source>
</reference>
<feature type="signal peptide" evidence="1">
    <location>
        <begin position="1"/>
        <end position="21"/>
    </location>
</feature>
<gene>
    <name evidence="2" type="ORF">PNK_p0132</name>
</gene>
<proteinExistence type="predicted"/>
<dbReference type="Proteomes" id="UP000069902">
    <property type="component" value="Plasmid pPNK"/>
</dbReference>
<dbReference type="PATRIC" id="fig|389348.3.peg.2903"/>
<keyword evidence="3" id="KW-1185">Reference proteome</keyword>